<proteinExistence type="inferred from homology"/>
<dbReference type="InterPro" id="IPR022935">
    <property type="entry name" value="ClpS"/>
</dbReference>
<dbReference type="Proteomes" id="UP000550401">
    <property type="component" value="Unassembled WGS sequence"/>
</dbReference>
<evidence type="ECO:0000256" key="1">
    <source>
        <dbReference type="HAMAP-Rule" id="MF_00302"/>
    </source>
</evidence>
<comment type="caution">
    <text evidence="3">The sequence shown here is derived from an EMBL/GenBank/DDBJ whole genome shotgun (WGS) entry which is preliminary data.</text>
</comment>
<dbReference type="SUPFAM" id="SSF54736">
    <property type="entry name" value="ClpS-like"/>
    <property type="match status" value="1"/>
</dbReference>
<gene>
    <name evidence="1" type="primary">clpS</name>
    <name evidence="3" type="ORF">FHW12_000218</name>
</gene>
<feature type="domain" description="Adaptor protein ClpS core" evidence="2">
    <location>
        <begin position="55"/>
        <end position="133"/>
    </location>
</feature>
<dbReference type="GO" id="GO:0030163">
    <property type="term" value="P:protein catabolic process"/>
    <property type="evidence" value="ECO:0007669"/>
    <property type="project" value="InterPro"/>
</dbReference>
<name>A0A839EP21_9GAMM</name>
<organism evidence="3 4">
    <name type="scientific">Dokdonella fugitiva</name>
    <dbReference type="NCBI Taxonomy" id="328517"/>
    <lineage>
        <taxon>Bacteria</taxon>
        <taxon>Pseudomonadati</taxon>
        <taxon>Pseudomonadota</taxon>
        <taxon>Gammaproteobacteria</taxon>
        <taxon>Lysobacterales</taxon>
        <taxon>Rhodanobacteraceae</taxon>
        <taxon>Dokdonella</taxon>
    </lineage>
</organism>
<dbReference type="PANTHER" id="PTHR33473:SF19">
    <property type="entry name" value="ATP-DEPENDENT CLP PROTEASE ADAPTER PROTEIN CLPS"/>
    <property type="match status" value="1"/>
</dbReference>
<dbReference type="GO" id="GO:0006508">
    <property type="term" value="P:proteolysis"/>
    <property type="evidence" value="ECO:0007669"/>
    <property type="project" value="UniProtKB-UniRule"/>
</dbReference>
<dbReference type="Gene3D" id="3.30.1390.10">
    <property type="match status" value="1"/>
</dbReference>
<reference evidence="3 4" key="1">
    <citation type="submission" date="2020-07" db="EMBL/GenBank/DDBJ databases">
        <title>Genomic Encyclopedia of Type Strains, Phase IV (KMG-V): Genome sequencing to study the core and pangenomes of soil and plant-associated prokaryotes.</title>
        <authorList>
            <person name="Whitman W."/>
        </authorList>
    </citation>
    <scope>NUCLEOTIDE SEQUENCE [LARGE SCALE GENOMIC DNA]</scope>
    <source>
        <strain evidence="3 4">RH2WT43</strain>
    </source>
</reference>
<dbReference type="NCBIfam" id="NF000672">
    <property type="entry name" value="PRK00033.1-5"/>
    <property type="match status" value="1"/>
</dbReference>
<dbReference type="GO" id="GO:0008233">
    <property type="term" value="F:peptidase activity"/>
    <property type="evidence" value="ECO:0007669"/>
    <property type="project" value="UniProtKB-KW"/>
</dbReference>
<dbReference type="PANTHER" id="PTHR33473">
    <property type="entry name" value="ATP-DEPENDENT CLP PROTEASE ADAPTER PROTEIN CLPS1, CHLOROPLASTIC"/>
    <property type="match status" value="1"/>
</dbReference>
<evidence type="ECO:0000313" key="3">
    <source>
        <dbReference type="EMBL" id="MBA8886027.1"/>
    </source>
</evidence>
<keyword evidence="3" id="KW-0645">Protease</keyword>
<accession>A0A839EP21</accession>
<evidence type="ECO:0000313" key="4">
    <source>
        <dbReference type="Proteomes" id="UP000550401"/>
    </source>
</evidence>
<sequence>MHEADVTICAGEPTWCGAILEADEIEPLPMANQPDQHPERGPGLAVEEARPEVVRPPLYQVVLLNDDFTPMDFVVVVLETFFSMDRERATQVMLHVHTRGKGVCGVFTREVAETKVTQVNEFSRSHQHPLLCTMEKA</sequence>
<dbReference type="NCBIfam" id="NF000669">
    <property type="entry name" value="PRK00033.1-2"/>
    <property type="match status" value="1"/>
</dbReference>
<comment type="similarity">
    <text evidence="1">Belongs to the ClpS family.</text>
</comment>
<comment type="subunit">
    <text evidence="1">Binds to the N-terminal domain of the chaperone ClpA.</text>
</comment>
<keyword evidence="3" id="KW-0378">Hydrolase</keyword>
<dbReference type="AlphaFoldDB" id="A0A839EP21"/>
<comment type="function">
    <text evidence="1">Involved in the modulation of the specificity of the ClpAP-mediated ATP-dependent protein degradation.</text>
</comment>
<keyword evidence="4" id="KW-1185">Reference proteome</keyword>
<dbReference type="EMBL" id="JACGXL010000001">
    <property type="protein sequence ID" value="MBA8886027.1"/>
    <property type="molecule type" value="Genomic_DNA"/>
</dbReference>
<dbReference type="Pfam" id="PF02617">
    <property type="entry name" value="ClpS"/>
    <property type="match status" value="1"/>
</dbReference>
<dbReference type="HAMAP" id="MF_00302">
    <property type="entry name" value="ClpS"/>
    <property type="match status" value="1"/>
</dbReference>
<dbReference type="InterPro" id="IPR003769">
    <property type="entry name" value="ClpS_core"/>
</dbReference>
<dbReference type="InterPro" id="IPR014719">
    <property type="entry name" value="Ribosomal_bL12_C/ClpS-like"/>
</dbReference>
<protein>
    <recommendedName>
        <fullName evidence="1">ATP-dependent Clp protease adapter protein ClpS</fullName>
    </recommendedName>
</protein>
<evidence type="ECO:0000259" key="2">
    <source>
        <dbReference type="Pfam" id="PF02617"/>
    </source>
</evidence>
<dbReference type="FunFam" id="3.30.1390.10:FF:000002">
    <property type="entry name" value="ATP-dependent Clp protease adapter protein ClpS"/>
    <property type="match status" value="1"/>
</dbReference>